<proteinExistence type="predicted"/>
<sequence length="202" mass="22803">MASMRFSRSHKEPFGRGNMAYARPIPEELVVSREAKALKTLLTETMPPTPITPGFGTEEHNLPQGVQETIEEFCKRPNNDQGCTVNQVEVPHCRVRRRLILHSSNKAAPRSKLSSRASIHDKPTLHDLAHAAEHHRIAKHIKHNKISMASKKRVRVILKKTVLPRTLNDQITHTLIESYQTMARADELIATRNTATVDDESS</sequence>
<name>A0A8K0TI35_9PEZI</name>
<evidence type="ECO:0000313" key="2">
    <source>
        <dbReference type="Proteomes" id="UP000813385"/>
    </source>
</evidence>
<comment type="caution">
    <text evidence="1">The sequence shown here is derived from an EMBL/GenBank/DDBJ whole genome shotgun (WGS) entry which is preliminary data.</text>
</comment>
<accession>A0A8K0TI35</accession>
<evidence type="ECO:0000313" key="1">
    <source>
        <dbReference type="EMBL" id="KAH7367504.1"/>
    </source>
</evidence>
<gene>
    <name evidence="1" type="ORF">B0T11DRAFT_295309</name>
</gene>
<dbReference type="AlphaFoldDB" id="A0A8K0TI35"/>
<organism evidence="1 2">
    <name type="scientific">Plectosphaerella cucumerina</name>
    <dbReference type="NCBI Taxonomy" id="40658"/>
    <lineage>
        <taxon>Eukaryota</taxon>
        <taxon>Fungi</taxon>
        <taxon>Dikarya</taxon>
        <taxon>Ascomycota</taxon>
        <taxon>Pezizomycotina</taxon>
        <taxon>Sordariomycetes</taxon>
        <taxon>Hypocreomycetidae</taxon>
        <taxon>Glomerellales</taxon>
        <taxon>Plectosphaerellaceae</taxon>
        <taxon>Plectosphaerella</taxon>
    </lineage>
</organism>
<dbReference type="OrthoDB" id="10548760at2759"/>
<reference evidence="1" key="1">
    <citation type="journal article" date="2021" name="Nat. Commun.">
        <title>Genetic determinants of endophytism in the Arabidopsis root mycobiome.</title>
        <authorList>
            <person name="Mesny F."/>
            <person name="Miyauchi S."/>
            <person name="Thiergart T."/>
            <person name="Pickel B."/>
            <person name="Atanasova L."/>
            <person name="Karlsson M."/>
            <person name="Huettel B."/>
            <person name="Barry K.W."/>
            <person name="Haridas S."/>
            <person name="Chen C."/>
            <person name="Bauer D."/>
            <person name="Andreopoulos W."/>
            <person name="Pangilinan J."/>
            <person name="LaButti K."/>
            <person name="Riley R."/>
            <person name="Lipzen A."/>
            <person name="Clum A."/>
            <person name="Drula E."/>
            <person name="Henrissat B."/>
            <person name="Kohler A."/>
            <person name="Grigoriev I.V."/>
            <person name="Martin F.M."/>
            <person name="Hacquard S."/>
        </authorList>
    </citation>
    <scope>NUCLEOTIDE SEQUENCE</scope>
    <source>
        <strain evidence="1">MPI-CAGE-AT-0016</strain>
    </source>
</reference>
<keyword evidence="2" id="KW-1185">Reference proteome</keyword>
<dbReference type="Proteomes" id="UP000813385">
    <property type="component" value="Unassembled WGS sequence"/>
</dbReference>
<protein>
    <submittedName>
        <fullName evidence="1">Uncharacterized protein</fullName>
    </submittedName>
</protein>
<dbReference type="EMBL" id="JAGPXD010000002">
    <property type="protein sequence ID" value="KAH7367504.1"/>
    <property type="molecule type" value="Genomic_DNA"/>
</dbReference>